<sequence>MGNAPWLDSLSDDWVSVPGTPASPVPARSINHSRRSSLQNSPSRIPVPARRSVEPSPTADGKKKVSRPCHFVRREPPTPKTPRTPKTPSKLRSPVPDKTKKSSKPNLPSGRKQQQPTMDTRSPLRSVSNMSSQSLQQDTVQVRPNKRKDKDGTPEWRKRLVHGELHPGEQRDLFAPIGLESVFKPPTPASEKTQQDVIPNMTQPDNLWDFGDSPERSRDIKARKSPLAPTNNDDEDAGDSSVRFPESPIRKSESLNREDSNESPQLSRNGTLEIRKCAGKLHANDGDNHSDSHSDTQLRTASGIEDLRNEGITPITFSRTNTVDGNGTSEVIKSALKQVTNKLEKLSMVPGERPDSRASDSILLNQKVTNATDAFPEDEMLDVTMTLPSRKGGSPLRPFLPNASLHSSQRIIESEALPLSIQDHTRWLIPLLTLDLRQLTLLRRMSQFEETFGELSEDDEPLSPSEEARRKGEIVPLRNDGDNGNITHVGITAMALKRTNRS</sequence>
<dbReference type="STRING" id="1220188.A0A4S3JS62"/>
<evidence type="ECO:0000256" key="3">
    <source>
        <dbReference type="SAM" id="MobiDB-lite"/>
    </source>
</evidence>
<dbReference type="EMBL" id="SOSA01000038">
    <property type="protein sequence ID" value="THC98649.1"/>
    <property type="molecule type" value="Genomic_DNA"/>
</dbReference>
<dbReference type="GO" id="GO:0035591">
    <property type="term" value="F:signaling adaptor activity"/>
    <property type="evidence" value="ECO:0007669"/>
    <property type="project" value="TreeGrafter"/>
</dbReference>
<feature type="compositionally biased region" description="Basic and acidic residues" evidence="3">
    <location>
        <begin position="248"/>
        <end position="260"/>
    </location>
</feature>
<dbReference type="PANTHER" id="PTHR47566:SF1">
    <property type="entry name" value="PROTEIN NUD1"/>
    <property type="match status" value="1"/>
</dbReference>
<dbReference type="VEuPathDB" id="FungiDB:EYZ11_001852"/>
<dbReference type="PANTHER" id="PTHR47566">
    <property type="match status" value="1"/>
</dbReference>
<organism evidence="4 5">
    <name type="scientific">Aspergillus tanneri</name>
    <dbReference type="NCBI Taxonomy" id="1220188"/>
    <lineage>
        <taxon>Eukaryota</taxon>
        <taxon>Fungi</taxon>
        <taxon>Dikarya</taxon>
        <taxon>Ascomycota</taxon>
        <taxon>Pezizomycotina</taxon>
        <taxon>Eurotiomycetes</taxon>
        <taxon>Eurotiomycetidae</taxon>
        <taxon>Eurotiales</taxon>
        <taxon>Aspergillaceae</taxon>
        <taxon>Aspergillus</taxon>
        <taxon>Aspergillus subgen. Circumdati</taxon>
    </lineage>
</organism>
<proteinExistence type="predicted"/>
<dbReference type="GO" id="GO:0031028">
    <property type="term" value="P:septation initiation signaling"/>
    <property type="evidence" value="ECO:0007669"/>
    <property type="project" value="TreeGrafter"/>
</dbReference>
<feature type="compositionally biased region" description="Basic and acidic residues" evidence="3">
    <location>
        <begin position="148"/>
        <end position="172"/>
    </location>
</feature>
<feature type="compositionally biased region" description="Basic and acidic residues" evidence="3">
    <location>
        <begin position="213"/>
        <end position="222"/>
    </location>
</feature>
<feature type="region of interest" description="Disordered" evidence="3">
    <location>
        <begin position="452"/>
        <end position="483"/>
    </location>
</feature>
<dbReference type="InterPro" id="IPR052574">
    <property type="entry name" value="CDIRP"/>
</dbReference>
<dbReference type="Proteomes" id="UP000308092">
    <property type="component" value="Unassembled WGS sequence"/>
</dbReference>
<comment type="caution">
    <text evidence="4">The sequence shown here is derived from an EMBL/GenBank/DDBJ whole genome shotgun (WGS) entry which is preliminary data.</text>
</comment>
<feature type="compositionally biased region" description="Polar residues" evidence="3">
    <location>
        <begin position="190"/>
        <end position="205"/>
    </location>
</feature>
<name>A0A4S3JS62_9EURO</name>
<feature type="compositionally biased region" description="Acidic residues" evidence="3">
    <location>
        <begin position="452"/>
        <end position="461"/>
    </location>
</feature>
<reference evidence="4 5" key="1">
    <citation type="submission" date="2019-03" db="EMBL/GenBank/DDBJ databases">
        <title>The genome sequence of a newly discovered highly antifungal drug resistant Aspergillus species, Aspergillus tanneri NIH 1004.</title>
        <authorList>
            <person name="Mounaud S."/>
            <person name="Singh I."/>
            <person name="Joardar V."/>
            <person name="Pakala S."/>
            <person name="Pakala S."/>
            <person name="Venepally P."/>
            <person name="Hoover J."/>
            <person name="Nierman W."/>
            <person name="Chung J."/>
            <person name="Losada L."/>
        </authorList>
    </citation>
    <scope>NUCLEOTIDE SEQUENCE [LARGE SCALE GENOMIC DNA]</scope>
    <source>
        <strain evidence="4 5">NIH1004</strain>
    </source>
</reference>
<protein>
    <submittedName>
        <fullName evidence="4">Uncharacterized protein</fullName>
    </submittedName>
</protein>
<dbReference type="AlphaFoldDB" id="A0A4S3JS62"/>
<evidence type="ECO:0000313" key="4">
    <source>
        <dbReference type="EMBL" id="THC98649.1"/>
    </source>
</evidence>
<gene>
    <name evidence="4" type="ORF">EYZ11_001852</name>
</gene>
<feature type="compositionally biased region" description="Basic and acidic residues" evidence="3">
    <location>
        <begin position="282"/>
        <end position="296"/>
    </location>
</feature>
<keyword evidence="2" id="KW-0677">Repeat</keyword>
<evidence type="ECO:0000313" key="5">
    <source>
        <dbReference type="Proteomes" id="UP000308092"/>
    </source>
</evidence>
<accession>A0A4S3JS62</accession>
<keyword evidence="1" id="KW-0433">Leucine-rich repeat</keyword>
<evidence type="ECO:0000256" key="1">
    <source>
        <dbReference type="ARBA" id="ARBA00022614"/>
    </source>
</evidence>
<dbReference type="GO" id="GO:1902412">
    <property type="term" value="P:regulation of mitotic cytokinesis"/>
    <property type="evidence" value="ECO:0007669"/>
    <property type="project" value="TreeGrafter"/>
</dbReference>
<feature type="region of interest" description="Disordered" evidence="3">
    <location>
        <begin position="1"/>
        <end position="307"/>
    </location>
</feature>
<feature type="compositionally biased region" description="Polar residues" evidence="3">
    <location>
        <begin position="111"/>
        <end position="142"/>
    </location>
</feature>
<evidence type="ECO:0000256" key="2">
    <source>
        <dbReference type="ARBA" id="ARBA00022737"/>
    </source>
</evidence>
<dbReference type="GO" id="GO:0061499">
    <property type="term" value="C:outer plaque of mitotic spindle pole body"/>
    <property type="evidence" value="ECO:0007669"/>
    <property type="project" value="TreeGrafter"/>
</dbReference>
<keyword evidence="5" id="KW-1185">Reference proteome</keyword>